<evidence type="ECO:0000256" key="4">
    <source>
        <dbReference type="ARBA" id="ARBA00007450"/>
    </source>
</evidence>
<dbReference type="Proteomes" id="UP000593567">
    <property type="component" value="Unassembled WGS sequence"/>
</dbReference>
<evidence type="ECO:0000313" key="21">
    <source>
        <dbReference type="EMBL" id="KAF6038870.1"/>
    </source>
</evidence>
<feature type="compositionally biased region" description="Polar residues" evidence="18">
    <location>
        <begin position="13"/>
        <end position="28"/>
    </location>
</feature>
<dbReference type="InterPro" id="IPR011990">
    <property type="entry name" value="TPR-like_helical_dom_sf"/>
</dbReference>
<reference evidence="21" key="1">
    <citation type="submission" date="2020-06" db="EMBL/GenBank/DDBJ databases">
        <title>Draft genome of Bugula neritina, a colonial animal packing powerful symbionts and potential medicines.</title>
        <authorList>
            <person name="Rayko M."/>
        </authorList>
    </citation>
    <scope>NUCLEOTIDE SEQUENCE [LARGE SCALE GENOMIC DNA]</scope>
    <source>
        <strain evidence="21">Kwan_BN1</strain>
    </source>
</reference>
<evidence type="ECO:0000256" key="13">
    <source>
        <dbReference type="ARBA" id="ARBA00023212"/>
    </source>
</evidence>
<dbReference type="GO" id="GO:0051301">
    <property type="term" value="P:cell division"/>
    <property type="evidence" value="ECO:0007669"/>
    <property type="project" value="UniProtKB-KW"/>
</dbReference>
<name>A0A7J7KJH7_BUGNE</name>
<dbReference type="AlphaFoldDB" id="A0A7J7KJH7"/>
<keyword evidence="12" id="KW-0802">TPR repeat</keyword>
<dbReference type="EMBL" id="VXIV02000336">
    <property type="protein sequence ID" value="KAF6038870.1"/>
    <property type="molecule type" value="Genomic_DNA"/>
</dbReference>
<keyword evidence="10" id="KW-0498">Mitosis</keyword>
<comment type="caution">
    <text evidence="21">The sequence shown here is derived from an EMBL/GenBank/DDBJ whole genome shotgun (WGS) entry which is preliminary data.</text>
</comment>
<evidence type="ECO:0000256" key="3">
    <source>
        <dbReference type="ARBA" id="ARBA00004906"/>
    </source>
</evidence>
<keyword evidence="14" id="KW-0539">Nucleus</keyword>
<keyword evidence="13" id="KW-0206">Cytoskeleton</keyword>
<dbReference type="Pfam" id="PF12862">
    <property type="entry name" value="ANAPC5"/>
    <property type="match status" value="1"/>
</dbReference>
<dbReference type="PANTHER" id="PTHR12830">
    <property type="entry name" value="ANAPHASE-PROMOTING COMPLEX SUBUNIT 5"/>
    <property type="match status" value="1"/>
</dbReference>
<evidence type="ECO:0000256" key="7">
    <source>
        <dbReference type="ARBA" id="ARBA00022553"/>
    </source>
</evidence>
<dbReference type="GO" id="GO:0045842">
    <property type="term" value="P:positive regulation of mitotic metaphase/anaphase transition"/>
    <property type="evidence" value="ECO:0007669"/>
    <property type="project" value="TreeGrafter"/>
</dbReference>
<keyword evidence="22" id="KW-1185">Reference proteome</keyword>
<evidence type="ECO:0000256" key="2">
    <source>
        <dbReference type="ARBA" id="ARBA00004186"/>
    </source>
</evidence>
<dbReference type="InterPro" id="IPR048968">
    <property type="entry name" value="Apc5_N"/>
</dbReference>
<gene>
    <name evidence="21" type="ORF">EB796_002821</name>
</gene>
<evidence type="ECO:0000313" key="22">
    <source>
        <dbReference type="Proteomes" id="UP000593567"/>
    </source>
</evidence>
<keyword evidence="15" id="KW-0131">Cell cycle</keyword>
<feature type="domain" description="Anaphase-promoting complex subunit 5 N-terminal" evidence="20">
    <location>
        <begin position="37"/>
        <end position="174"/>
    </location>
</feature>
<evidence type="ECO:0000256" key="17">
    <source>
        <dbReference type="ARBA" id="ARBA00045696"/>
    </source>
</evidence>
<dbReference type="GO" id="GO:0031145">
    <property type="term" value="P:anaphase-promoting complex-dependent catabolic process"/>
    <property type="evidence" value="ECO:0007669"/>
    <property type="project" value="TreeGrafter"/>
</dbReference>
<dbReference type="GO" id="GO:0070979">
    <property type="term" value="P:protein K11-linked ubiquitination"/>
    <property type="evidence" value="ECO:0007669"/>
    <property type="project" value="TreeGrafter"/>
</dbReference>
<keyword evidence="11" id="KW-0833">Ubl conjugation pathway</keyword>
<evidence type="ECO:0000256" key="15">
    <source>
        <dbReference type="ARBA" id="ARBA00023306"/>
    </source>
</evidence>
<evidence type="ECO:0000256" key="18">
    <source>
        <dbReference type="SAM" id="MobiDB-lite"/>
    </source>
</evidence>
<dbReference type="Gene3D" id="1.25.40.10">
    <property type="entry name" value="Tetratricopeptide repeat domain"/>
    <property type="match status" value="1"/>
</dbReference>
<comment type="function">
    <text evidence="17">Component of the anaphase promoting complex/cyclosome (APC/C), a cell cycle-regulated E3 ubiquitin ligase that controls progression through mitosis and the G1 phase of the cell cycle. The APC/C complex acts by mediating ubiquitination and subsequent degradation of target proteins: it mainly mediates the formation of 'Lys-11'-linked polyubiquitin chains and, to a lower extent, the formation of 'Lys-48'- and 'Lys-63'-linked polyubiquitin chains. The APC/C complex catalyzes assembly of branched 'Lys-11'-/'Lys-48'-linked branched ubiquitin chains on target proteins.</text>
</comment>
<dbReference type="Pfam" id="PF21371">
    <property type="entry name" value="Apc5_N"/>
    <property type="match status" value="1"/>
</dbReference>
<evidence type="ECO:0000256" key="16">
    <source>
        <dbReference type="ARBA" id="ARBA00031069"/>
    </source>
</evidence>
<keyword evidence="7" id="KW-0597">Phosphoprotein</keyword>
<keyword evidence="9" id="KW-0677">Repeat</keyword>
<comment type="pathway">
    <text evidence="3">Protein modification; protein ubiquitination.</text>
</comment>
<evidence type="ECO:0000256" key="6">
    <source>
        <dbReference type="ARBA" id="ARBA00022490"/>
    </source>
</evidence>
<protein>
    <recommendedName>
        <fullName evidence="5">Anaphase-promoting complex subunit 5</fullName>
    </recommendedName>
    <alternativeName>
        <fullName evidence="16">Cyclosome subunit 5</fullName>
    </alternativeName>
</protein>
<dbReference type="InterPro" id="IPR037679">
    <property type="entry name" value="Apc5"/>
</dbReference>
<feature type="region of interest" description="Disordered" evidence="18">
    <location>
        <begin position="1"/>
        <end position="28"/>
    </location>
</feature>
<evidence type="ECO:0000256" key="14">
    <source>
        <dbReference type="ARBA" id="ARBA00023242"/>
    </source>
</evidence>
<keyword evidence="8" id="KW-0132">Cell division</keyword>
<proteinExistence type="inferred from homology"/>
<evidence type="ECO:0000259" key="19">
    <source>
        <dbReference type="Pfam" id="PF12862"/>
    </source>
</evidence>
<dbReference type="OrthoDB" id="2504561at2759"/>
<feature type="domain" description="Anaphase-promoting complex subunit 5" evidence="19">
    <location>
        <begin position="255"/>
        <end position="350"/>
    </location>
</feature>
<dbReference type="GO" id="GO:0005680">
    <property type="term" value="C:anaphase-promoting complex"/>
    <property type="evidence" value="ECO:0007669"/>
    <property type="project" value="InterPro"/>
</dbReference>
<comment type="similarity">
    <text evidence="4">Belongs to the APC5 family.</text>
</comment>
<sequence length="755" mass="86144">MSLANEILRTGFSPHSENNGFSRGDQTSSQHLVQDTITPYKICVFALVRLYLENKNGCETSSIEFSEEERRTLMLLFVELIKVPDMSFNQLSIRMKSCEVSARLVEEFNALVLQLANGGPCEYFSFFDRLNEPIKNHLERDISEFTILNRTSVIGIGVRSMLVAFKMMSLEEVISSVMRVFSEYCKEIVRHDGHNSLLSTASNKKPVPSKWQSERRITQLAHMLEHKTKDLSNPVEVHEELLALLKTYPSLHRIHFVMYMNYMRVKEYAGAKDCLHRYFDKMAEAGPQSGSEDYNMCFRYASLNMASLYARFGHREMALHSVREAVRSAQEVNDKACLHHALVWLEHLAESSNTHGVTSSHGLPDPSLNCTVVNTLKYTPPTELPYKVFSELAKALSHRTKYLPSSLQGSLRLASNVSQMTLCSSLWAYYGRRHMSSLVSSNVINATSSHTSKGHCAEPECLALCVLSNHYFNQGDYQSSESILSIARQSFARPYPLSEVWNKVEQCQLADRAFYHADTQAMSLACENLLSLDPLEANLRRVRLYCIQNHHQRALDAVKQILSADELKAQSYASLELLARSMIELINIYCELEDYSSATKYVVDCIQITSSNHLSYQHALCQLYAAHIQLMSNNAEEGFNIIREYLPFFLINGSCLDKGRAQLLYTKCRIARVKSQTEDVMQEVITEGLKLLEKARSNFEHCEAFIYLKDVLTYMALLCNMVGKRELRNQYAYQHKQIELKLSVNSSHTQFSYTI</sequence>
<evidence type="ECO:0000256" key="9">
    <source>
        <dbReference type="ARBA" id="ARBA00022737"/>
    </source>
</evidence>
<dbReference type="InterPro" id="IPR026000">
    <property type="entry name" value="Apc5_dom"/>
</dbReference>
<dbReference type="PANTHER" id="PTHR12830:SF9">
    <property type="entry name" value="ANAPHASE-PROMOTING COMPLEX SUBUNIT 5"/>
    <property type="match status" value="1"/>
</dbReference>
<dbReference type="CDD" id="cd16270">
    <property type="entry name" value="Apc5_N"/>
    <property type="match status" value="1"/>
</dbReference>
<evidence type="ECO:0000256" key="1">
    <source>
        <dbReference type="ARBA" id="ARBA00004123"/>
    </source>
</evidence>
<evidence type="ECO:0000256" key="8">
    <source>
        <dbReference type="ARBA" id="ARBA00022618"/>
    </source>
</evidence>
<evidence type="ECO:0000256" key="10">
    <source>
        <dbReference type="ARBA" id="ARBA00022776"/>
    </source>
</evidence>
<evidence type="ECO:0000256" key="11">
    <source>
        <dbReference type="ARBA" id="ARBA00022786"/>
    </source>
</evidence>
<dbReference type="UniPathway" id="UPA00143"/>
<accession>A0A7J7KJH7</accession>
<evidence type="ECO:0000256" key="5">
    <source>
        <dbReference type="ARBA" id="ARBA00016066"/>
    </source>
</evidence>
<organism evidence="21 22">
    <name type="scientific">Bugula neritina</name>
    <name type="common">Brown bryozoan</name>
    <name type="synonym">Sertularia neritina</name>
    <dbReference type="NCBI Taxonomy" id="10212"/>
    <lineage>
        <taxon>Eukaryota</taxon>
        <taxon>Metazoa</taxon>
        <taxon>Spiralia</taxon>
        <taxon>Lophotrochozoa</taxon>
        <taxon>Bryozoa</taxon>
        <taxon>Gymnolaemata</taxon>
        <taxon>Cheilostomatida</taxon>
        <taxon>Flustrina</taxon>
        <taxon>Buguloidea</taxon>
        <taxon>Bugulidae</taxon>
        <taxon>Bugula</taxon>
    </lineage>
</organism>
<comment type="subcellular location">
    <subcellularLocation>
        <location evidence="2">Cytoplasm</location>
        <location evidence="2">Cytoskeleton</location>
        <location evidence="2">Spindle</location>
    </subcellularLocation>
    <subcellularLocation>
        <location evidence="1">Nucleus</location>
    </subcellularLocation>
</comment>
<keyword evidence="6" id="KW-0963">Cytoplasm</keyword>
<evidence type="ECO:0000259" key="20">
    <source>
        <dbReference type="Pfam" id="PF21371"/>
    </source>
</evidence>
<dbReference type="GO" id="GO:0005819">
    <property type="term" value="C:spindle"/>
    <property type="evidence" value="ECO:0007669"/>
    <property type="project" value="UniProtKB-SubCell"/>
</dbReference>
<evidence type="ECO:0000256" key="12">
    <source>
        <dbReference type="ARBA" id="ARBA00022803"/>
    </source>
</evidence>